<gene>
    <name evidence="6" type="ORF">GCM10008919_13550</name>
</gene>
<evidence type="ECO:0000256" key="2">
    <source>
        <dbReference type="ARBA" id="ARBA00006739"/>
    </source>
</evidence>
<evidence type="ECO:0000256" key="1">
    <source>
        <dbReference type="ARBA" id="ARBA00004776"/>
    </source>
</evidence>
<dbReference type="Proteomes" id="UP001500399">
    <property type="component" value="Unassembled WGS sequence"/>
</dbReference>
<dbReference type="PANTHER" id="PTHR43179:SF12">
    <property type="entry name" value="GALACTOFURANOSYLTRANSFERASE GLFT2"/>
    <property type="match status" value="1"/>
</dbReference>
<dbReference type="RefSeq" id="WP_304987033.1">
    <property type="nucleotide sequence ID" value="NZ_BAAACR010000008.1"/>
</dbReference>
<dbReference type="SUPFAM" id="SSF53448">
    <property type="entry name" value="Nucleotide-diphospho-sugar transferases"/>
    <property type="match status" value="1"/>
</dbReference>
<keyword evidence="4" id="KW-0808">Transferase</keyword>
<comment type="caution">
    <text evidence="6">The sequence shown here is derived from an EMBL/GenBank/DDBJ whole genome shotgun (WGS) entry which is preliminary data.</text>
</comment>
<comment type="pathway">
    <text evidence="1">Cell wall biogenesis; cell wall polysaccharide biosynthesis.</text>
</comment>
<organism evidence="6 7">
    <name type="scientific">Selenomonas dianae</name>
    <dbReference type="NCBI Taxonomy" id="135079"/>
    <lineage>
        <taxon>Bacteria</taxon>
        <taxon>Bacillati</taxon>
        <taxon>Bacillota</taxon>
        <taxon>Negativicutes</taxon>
        <taxon>Selenomonadales</taxon>
        <taxon>Selenomonadaceae</taxon>
        <taxon>Selenomonas</taxon>
    </lineage>
</organism>
<evidence type="ECO:0000256" key="4">
    <source>
        <dbReference type="ARBA" id="ARBA00022679"/>
    </source>
</evidence>
<dbReference type="InterPro" id="IPR029044">
    <property type="entry name" value="Nucleotide-diphossugar_trans"/>
</dbReference>
<evidence type="ECO:0000259" key="5">
    <source>
        <dbReference type="Pfam" id="PF00535"/>
    </source>
</evidence>
<evidence type="ECO:0000313" key="7">
    <source>
        <dbReference type="Proteomes" id="UP001500399"/>
    </source>
</evidence>
<sequence>MTQEQMRDVLDLSVEAADYLVAAAERGAGDPMVAEVLGNLREIAVLIEREFINTQGGRRQIYLYAKNVQASVDDLLAHPALCRRIVSSEIRPFVMEMQRLWMLDTEVLATPEGRRSYRQDVMERTRALHQAAPKEYKYDVSIQLLAYNKLDYTKRAAESILQYTDFSKGNIELILINNGSEDGTREYFESLPYTKIINLRHNILGTFSYIHLLEGKYYVGFSNDVVATPHWLDHLLACMESDDRIAIAVPTCNEDSISNYQGIPVPYPNAFEGMAAMQAFAAEYNHLNPAFWEERSQLMPFLAIVRTELQNMAAADPVFTRAEFVDDDLSTTLRRSGWRQVLLKDTFMHHFGGVTLGEGRKNEAGNALVEMRRVYYEKWGVDAWNSRGGFCGTEIVERWHAISANERVLVLEPRFGDLACCLFNTYRRSGHTPHMTAAVFDERYLRDTDYLFDETVAVQHIGDIPAQGRYDVISAGCYLDELPLGNVVADLERLYELLAPNGVLLLPVRNPSCAYDLDVVMRTGMRDVYSGAGEVKPYVSISDLQLLQAIHEHPRMNRYKIHTISFREDAAIAERMKPLLRGDEKAVSDQLARLSIHMFFLGIFCSEQGDGNLQQSGK</sequence>
<keyword evidence="3" id="KW-0328">Glycosyltransferase</keyword>
<keyword evidence="7" id="KW-1185">Reference proteome</keyword>
<dbReference type="InterPro" id="IPR001173">
    <property type="entry name" value="Glyco_trans_2-like"/>
</dbReference>
<name>A0ABP3CNT9_9FIRM</name>
<protein>
    <recommendedName>
        <fullName evidence="5">Glycosyltransferase 2-like domain-containing protein</fullName>
    </recommendedName>
</protein>
<evidence type="ECO:0000313" key="6">
    <source>
        <dbReference type="EMBL" id="GAA0211536.1"/>
    </source>
</evidence>
<dbReference type="Gene3D" id="3.90.550.10">
    <property type="entry name" value="Spore Coat Polysaccharide Biosynthesis Protein SpsA, Chain A"/>
    <property type="match status" value="1"/>
</dbReference>
<evidence type="ECO:0000256" key="3">
    <source>
        <dbReference type="ARBA" id="ARBA00022676"/>
    </source>
</evidence>
<proteinExistence type="inferred from homology"/>
<dbReference type="PANTHER" id="PTHR43179">
    <property type="entry name" value="RHAMNOSYLTRANSFERASE WBBL"/>
    <property type="match status" value="1"/>
</dbReference>
<dbReference type="EMBL" id="BAAACR010000008">
    <property type="protein sequence ID" value="GAA0211536.1"/>
    <property type="molecule type" value="Genomic_DNA"/>
</dbReference>
<comment type="similarity">
    <text evidence="2">Belongs to the glycosyltransferase 2 family.</text>
</comment>
<feature type="domain" description="Glycosyltransferase 2-like" evidence="5">
    <location>
        <begin position="144"/>
        <end position="258"/>
    </location>
</feature>
<accession>A0ABP3CNT9</accession>
<dbReference type="Pfam" id="PF00535">
    <property type="entry name" value="Glycos_transf_2"/>
    <property type="match status" value="1"/>
</dbReference>
<reference evidence="7" key="1">
    <citation type="journal article" date="2019" name="Int. J. Syst. Evol. Microbiol.">
        <title>The Global Catalogue of Microorganisms (GCM) 10K type strain sequencing project: providing services to taxonomists for standard genome sequencing and annotation.</title>
        <authorList>
            <consortium name="The Broad Institute Genomics Platform"/>
            <consortium name="The Broad Institute Genome Sequencing Center for Infectious Disease"/>
            <person name="Wu L."/>
            <person name="Ma J."/>
        </authorList>
    </citation>
    <scope>NUCLEOTIDE SEQUENCE [LARGE SCALE GENOMIC DNA]</scope>
    <source>
        <strain evidence="7">JCM 8542</strain>
    </source>
</reference>